<sequence>MIKYEEDRIVKVLFRAECKIALRALLFAVPATILTVLLNLGLIHFEDVVEASGMPTITDDGIALKPTTWLAVSVFVMILLDFRTRQALDRFWEGTSLLHRMRGEWFDSASCLVTFALLSADAKPQEVQAFRHTIVRLMSLCHASALEEIADFEFEIPRLDYEGINPMTKFSLRSRKQKYGFNRVEMVLKLIYSLMTKALDDGVLNIPAPILTRVYQTLSRGFVCNLNAKKIKDTRFPFPYAQMIAALLLLMLLGIPCVMAMLIRNVVWASVFTFLPIFGVFSLNFIAMELENPFGQDENDLPLAHFQAEMNSSLLMLLHGLADHEATVTQSAVRDFSELARDAKITSASRGVTKTAATLVRSNSRMSDFENHIPSADATWSVDDAWKPESEEPEGDLAARRLAASMLEFNRTLQRWTQTVECQVGELRRSYNTVKKVVNTHANVG</sequence>
<evidence type="ECO:0008006" key="9">
    <source>
        <dbReference type="Google" id="ProtNLM"/>
    </source>
</evidence>
<dbReference type="Pfam" id="PF25539">
    <property type="entry name" value="Bestrophin_2"/>
    <property type="match status" value="1"/>
</dbReference>
<evidence type="ECO:0000256" key="4">
    <source>
        <dbReference type="ARBA" id="ARBA00022989"/>
    </source>
</evidence>
<feature type="transmembrane region" description="Helical" evidence="7">
    <location>
        <begin position="62"/>
        <end position="80"/>
    </location>
</feature>
<protein>
    <recommendedName>
        <fullName evidence="9">Bestrophin homolog</fullName>
    </recommendedName>
</protein>
<dbReference type="PANTHER" id="PTHR33281:SF20">
    <property type="match status" value="1"/>
</dbReference>
<dbReference type="GO" id="GO:0005254">
    <property type="term" value="F:chloride channel activity"/>
    <property type="evidence" value="ECO:0007669"/>
    <property type="project" value="InterPro"/>
</dbReference>
<dbReference type="GO" id="GO:0016020">
    <property type="term" value="C:membrane"/>
    <property type="evidence" value="ECO:0007669"/>
    <property type="project" value="UniProtKB-SubCell"/>
</dbReference>
<dbReference type="AlphaFoldDB" id="A0A7S1WRJ7"/>
<feature type="transmembrane region" description="Helical" evidence="7">
    <location>
        <begin position="240"/>
        <end position="261"/>
    </location>
</feature>
<dbReference type="InterPro" id="IPR044669">
    <property type="entry name" value="YneE/VCCN1/2-like"/>
</dbReference>
<organism evidence="8">
    <name type="scientific">Alexandrium catenella</name>
    <name type="common">Red tide dinoflagellate</name>
    <name type="synonym">Gonyaulax catenella</name>
    <dbReference type="NCBI Taxonomy" id="2925"/>
    <lineage>
        <taxon>Eukaryota</taxon>
        <taxon>Sar</taxon>
        <taxon>Alveolata</taxon>
        <taxon>Dinophyceae</taxon>
        <taxon>Gonyaulacales</taxon>
        <taxon>Pyrocystaceae</taxon>
        <taxon>Alexandrium</taxon>
    </lineage>
</organism>
<keyword evidence="6 7" id="KW-0472">Membrane</keyword>
<evidence type="ECO:0000256" key="2">
    <source>
        <dbReference type="ARBA" id="ARBA00022448"/>
    </source>
</evidence>
<keyword evidence="4 7" id="KW-1133">Transmembrane helix</keyword>
<keyword evidence="3 7" id="KW-0812">Transmembrane</keyword>
<evidence type="ECO:0000256" key="7">
    <source>
        <dbReference type="SAM" id="Phobius"/>
    </source>
</evidence>
<dbReference type="PANTHER" id="PTHR33281">
    <property type="entry name" value="UPF0187 PROTEIN YNEE"/>
    <property type="match status" value="1"/>
</dbReference>
<feature type="transmembrane region" description="Helical" evidence="7">
    <location>
        <begin position="20"/>
        <end position="42"/>
    </location>
</feature>
<comment type="subcellular location">
    <subcellularLocation>
        <location evidence="1">Membrane</location>
        <topology evidence="1">Multi-pass membrane protein</topology>
    </subcellularLocation>
</comment>
<reference evidence="8" key="1">
    <citation type="submission" date="2021-01" db="EMBL/GenBank/DDBJ databases">
        <authorList>
            <person name="Corre E."/>
            <person name="Pelletier E."/>
            <person name="Niang G."/>
            <person name="Scheremetjew M."/>
            <person name="Finn R."/>
            <person name="Kale V."/>
            <person name="Holt S."/>
            <person name="Cochrane G."/>
            <person name="Meng A."/>
            <person name="Brown T."/>
            <person name="Cohen L."/>
        </authorList>
    </citation>
    <scope>NUCLEOTIDE SEQUENCE</scope>
    <source>
        <strain evidence="8">OF101</strain>
    </source>
</reference>
<evidence type="ECO:0000256" key="3">
    <source>
        <dbReference type="ARBA" id="ARBA00022692"/>
    </source>
</evidence>
<keyword evidence="2" id="KW-0813">Transport</keyword>
<evidence type="ECO:0000313" key="8">
    <source>
        <dbReference type="EMBL" id="CAD9183247.1"/>
    </source>
</evidence>
<proteinExistence type="predicted"/>
<evidence type="ECO:0000256" key="5">
    <source>
        <dbReference type="ARBA" id="ARBA00023065"/>
    </source>
</evidence>
<accession>A0A7S1WRJ7</accession>
<gene>
    <name evidence="8" type="ORF">ACAT0790_LOCUS60019</name>
</gene>
<evidence type="ECO:0000256" key="1">
    <source>
        <dbReference type="ARBA" id="ARBA00004141"/>
    </source>
</evidence>
<keyword evidence="5" id="KW-0406">Ion transport</keyword>
<dbReference type="EMBL" id="HBGE01100774">
    <property type="protein sequence ID" value="CAD9183247.1"/>
    <property type="molecule type" value="Transcribed_RNA"/>
</dbReference>
<feature type="transmembrane region" description="Helical" evidence="7">
    <location>
        <begin position="267"/>
        <end position="287"/>
    </location>
</feature>
<evidence type="ECO:0000256" key="6">
    <source>
        <dbReference type="ARBA" id="ARBA00023136"/>
    </source>
</evidence>
<name>A0A7S1WRJ7_ALECA</name>